<keyword evidence="1" id="KW-0472">Membrane</keyword>
<keyword evidence="1" id="KW-1133">Transmembrane helix</keyword>
<protein>
    <submittedName>
        <fullName evidence="2">TGB2 protein</fullName>
    </submittedName>
</protein>
<dbReference type="Pfam" id="PF01307">
    <property type="entry name" value="Plant_vir_prot"/>
    <property type="match status" value="1"/>
</dbReference>
<accession>A0A5B9RIH8</accession>
<dbReference type="InterPro" id="IPR001896">
    <property type="entry name" value="Plant_vir_prot"/>
</dbReference>
<keyword evidence="1" id="KW-0812">Transmembrane</keyword>
<name>A0A5B9RIH8_9VIRU</name>
<evidence type="ECO:0000256" key="1">
    <source>
        <dbReference type="SAM" id="Phobius"/>
    </source>
</evidence>
<dbReference type="EMBL" id="MK377387">
    <property type="protein sequence ID" value="QEG59343.1"/>
    <property type="molecule type" value="Genomic_RNA"/>
</dbReference>
<feature type="transmembrane region" description="Helical" evidence="1">
    <location>
        <begin position="15"/>
        <end position="33"/>
    </location>
</feature>
<feature type="transmembrane region" description="Helical" evidence="1">
    <location>
        <begin position="80"/>
        <end position="97"/>
    </location>
</feature>
<evidence type="ECO:0000313" key="2">
    <source>
        <dbReference type="EMBL" id="QEG59343.1"/>
    </source>
</evidence>
<organism evidence="2">
    <name type="scientific">Poa semilatent virus</name>
    <dbReference type="NCBI Taxonomy" id="12328"/>
    <lineage>
        <taxon>Viruses</taxon>
        <taxon>Riboviria</taxon>
        <taxon>Orthornavirae</taxon>
        <taxon>Kitrinoviricota</taxon>
        <taxon>Alsuviricetes</taxon>
        <taxon>Martellivirales</taxon>
        <taxon>Virgaviridae</taxon>
        <taxon>Hordeivirus</taxon>
        <taxon>Hordeivirus poae</taxon>
    </lineage>
</organism>
<proteinExistence type="predicted"/>
<sequence length="136" mass="14508">MPAKTTSVGSRPNKYWPIVAGIGVVGLFAYLISANQKHSTESGDNIHKFANGGSYRDGSKCISYNRNNPFAYGNASSPGMLLPTLFTIIGIVSYLWATRGEIMGGNSPLLGHNCGEECAGECVRGLDRQELPPNSV</sequence>
<reference evidence="2" key="1">
    <citation type="journal article" date="2019" name="Phytopathology">
        <title>Construction of an infectious Poa semilatent virus cDNA clone and comparisons of hordeivirus cytopathology and pathogenicity.</title>
        <authorList>
            <person name="Li Z."/>
            <person name="Jiang Z."/>
            <person name="Yang X."/>
            <person name="Yue N."/>
            <person name="Wang X."/>
            <person name="Zhang K."/>
            <person name="Jackson A.O."/>
            <person name="Li D."/>
            <person name="Zhang Y."/>
        </authorList>
    </citation>
    <scope>NUCLEOTIDE SEQUENCE</scope>
    <source>
        <strain evidence="2">Canada</strain>
    </source>
</reference>